<feature type="region of interest" description="Disordered" evidence="1">
    <location>
        <begin position="819"/>
        <end position="842"/>
    </location>
</feature>
<protein>
    <recommendedName>
        <fullName evidence="4">SPRY domain-containing protein</fullName>
    </recommendedName>
</protein>
<name>A0A1V9YK85_ACHHY</name>
<reference evidence="2 3" key="1">
    <citation type="journal article" date="2014" name="Genome Biol. Evol.">
        <title>The secreted proteins of Achlya hypogyna and Thraustotheca clavata identify the ancestral oomycete secretome and reveal gene acquisitions by horizontal gene transfer.</title>
        <authorList>
            <person name="Misner I."/>
            <person name="Blouin N."/>
            <person name="Leonard G."/>
            <person name="Richards T.A."/>
            <person name="Lane C.E."/>
        </authorList>
    </citation>
    <scope>NUCLEOTIDE SEQUENCE [LARGE SCALE GENOMIC DNA]</scope>
    <source>
        <strain evidence="2 3">ATCC 48635</strain>
    </source>
</reference>
<dbReference type="InterPro" id="IPR013320">
    <property type="entry name" value="ConA-like_dom_sf"/>
</dbReference>
<evidence type="ECO:0008006" key="4">
    <source>
        <dbReference type="Google" id="ProtNLM"/>
    </source>
</evidence>
<dbReference type="InterPro" id="IPR043136">
    <property type="entry name" value="B30.2/SPRY_sf"/>
</dbReference>
<evidence type="ECO:0000256" key="1">
    <source>
        <dbReference type="SAM" id="MobiDB-lite"/>
    </source>
</evidence>
<organism evidence="2 3">
    <name type="scientific">Achlya hypogyna</name>
    <name type="common">Oomycete</name>
    <name type="synonym">Protoachlya hypogyna</name>
    <dbReference type="NCBI Taxonomy" id="1202772"/>
    <lineage>
        <taxon>Eukaryota</taxon>
        <taxon>Sar</taxon>
        <taxon>Stramenopiles</taxon>
        <taxon>Oomycota</taxon>
        <taxon>Saprolegniomycetes</taxon>
        <taxon>Saprolegniales</taxon>
        <taxon>Achlyaceae</taxon>
        <taxon>Achlya</taxon>
    </lineage>
</organism>
<dbReference type="Gene3D" id="2.60.120.920">
    <property type="match status" value="1"/>
</dbReference>
<proteinExistence type="predicted"/>
<accession>A0A1V9YK85</accession>
<dbReference type="SUPFAM" id="SSF49899">
    <property type="entry name" value="Concanavalin A-like lectins/glucanases"/>
    <property type="match status" value="1"/>
</dbReference>
<keyword evidence="3" id="KW-1185">Reference proteome</keyword>
<dbReference type="OrthoDB" id="67358at2759"/>
<evidence type="ECO:0000313" key="3">
    <source>
        <dbReference type="Proteomes" id="UP000243579"/>
    </source>
</evidence>
<comment type="caution">
    <text evidence="2">The sequence shown here is derived from an EMBL/GenBank/DDBJ whole genome shotgun (WGS) entry which is preliminary data.</text>
</comment>
<evidence type="ECO:0000313" key="2">
    <source>
        <dbReference type="EMBL" id="OQR86125.1"/>
    </source>
</evidence>
<gene>
    <name evidence="2" type="ORF">ACHHYP_10920</name>
</gene>
<dbReference type="AlphaFoldDB" id="A0A1V9YK85"/>
<dbReference type="Proteomes" id="UP000243579">
    <property type="component" value="Unassembled WGS sequence"/>
</dbReference>
<sequence>MAAIAGIRRMYPDGPQLHIREGSIIETPRTSWTDPFFTVDQDLFVLRQTCFQPNAFPTDIEYQRGFAAKFGVERSLAQLEKRFKQLTTVATNRGILRVYLKSLLASEASIAHILTLDPAYAHCIDLSDRLEEVLHPRNLVDDDDVIANMDTIRIEISGKSIEPYSREVPKHLIRAVSHVVDCFLSQARTASAVNQALTWVPASAAGREKLVLTDDVPAYDGVQSYKHFDAPVFDRMMLFAKDQDVVEHRLTLVDEYDKFQKTNKLSSDEINQIFEIEMKRYGDVLEGAKNKEVQHTTSFLELALQNDLQALHAMHTATLQAETARISAKYSAQRESLFMRIEAERLKALAMHRDSTQSTLLHLEHAMAVNLQQVDAIFGTSEFLLQLLILAQDLACKKLLNACVRYLTEGQRFQQFCMRRELTSPLLAETTILLLLQHLPDADAAEINQVYGSHFAFHEMLTRELHTRLISLTKSLESLPNEALRDVMQYAFEKFVGEASANPSKEVSALGELCKGYPHILTKELLRRREFSHVKINPALLSDHLSLTEDDLLVELESSNRYCSAIGTKQRCAGEFGRWMFEVCVEAMDPVGGSIAIGWEVPRTVLQWAPSEDVWKLTHEAPESPRGEMKCFGQVKGYGVIFPGLTPGDDGSSFGILWQSHAGLSGDGMGMLYCNGKQYSGVPTFREGDVIACTIDQDAVEPFVEFYLNGQLVVPVQETKRSGGRESDLPVIARKLRLQNANYALFPAATLFSSKDPIARVRFNFRGGFQYPIPGYEPYGAELLDLLEIAGQTASEADVSNFSPRSSMASSEAFGSVASRRHSAAARSEARSEYTLSARSRG</sequence>
<dbReference type="EMBL" id="JNBR01001528">
    <property type="protein sequence ID" value="OQR86125.1"/>
    <property type="molecule type" value="Genomic_DNA"/>
</dbReference>